<evidence type="ECO:0000259" key="1">
    <source>
        <dbReference type="Pfam" id="PF18050"/>
    </source>
</evidence>
<evidence type="ECO:0000313" key="2">
    <source>
        <dbReference type="EMBL" id="SEL96593.1"/>
    </source>
</evidence>
<dbReference type="Pfam" id="PF18050">
    <property type="entry name" value="Cyclophil_like2"/>
    <property type="match status" value="1"/>
</dbReference>
<dbReference type="Proteomes" id="UP000182764">
    <property type="component" value="Unassembled WGS sequence"/>
</dbReference>
<sequence>MRPITVTIAKETFELSLENNASAQAFSELLPLELEMVDVNGNEKFYLLADHLPRKEQCSCSIKTGDLLLCQTNELTFFYDDCKTCFKYTYLGHIKDTTNFSKSMAGKNVTVVFEEK</sequence>
<organism evidence="2 3">
    <name type="scientific">Streptococcus gallolyticus</name>
    <dbReference type="NCBI Taxonomy" id="315405"/>
    <lineage>
        <taxon>Bacteria</taxon>
        <taxon>Bacillati</taxon>
        <taxon>Bacillota</taxon>
        <taxon>Bacilli</taxon>
        <taxon>Lactobacillales</taxon>
        <taxon>Streptococcaceae</taxon>
        <taxon>Streptococcus</taxon>
    </lineage>
</organism>
<accession>A0A1H7UHS7</accession>
<gene>
    <name evidence="2" type="ORF">SAMN04487839_101478</name>
</gene>
<name>A0A1H7UHS7_9STRE</name>
<proteinExistence type="predicted"/>
<dbReference type="EMBL" id="FOBM01000001">
    <property type="protein sequence ID" value="SEL96593.1"/>
    <property type="molecule type" value="Genomic_DNA"/>
</dbReference>
<dbReference type="Gene3D" id="2.40.100.20">
    <property type="match status" value="1"/>
</dbReference>
<feature type="domain" description="Cyclophilin-like" evidence="1">
    <location>
        <begin position="7"/>
        <end position="114"/>
    </location>
</feature>
<dbReference type="AlphaFoldDB" id="A0A1H7UHS7"/>
<dbReference type="InterPro" id="IPR041183">
    <property type="entry name" value="Cyclophilin-like"/>
</dbReference>
<protein>
    <recommendedName>
        <fullName evidence="1">Cyclophilin-like domain-containing protein</fullName>
    </recommendedName>
</protein>
<reference evidence="2 3" key="1">
    <citation type="submission" date="2016-10" db="EMBL/GenBank/DDBJ databases">
        <authorList>
            <person name="de Groot N.N."/>
        </authorList>
    </citation>
    <scope>NUCLEOTIDE SEQUENCE [LARGE SCALE GENOMIC DNA]</scope>
    <source>
        <strain evidence="2 3">VTM1R29</strain>
    </source>
</reference>
<evidence type="ECO:0000313" key="3">
    <source>
        <dbReference type="Proteomes" id="UP000182764"/>
    </source>
</evidence>
<dbReference type="RefSeq" id="WP_074595264.1">
    <property type="nucleotide sequence ID" value="NZ_FNUH01000002.1"/>
</dbReference>
<dbReference type="SUPFAM" id="SSF50891">
    <property type="entry name" value="Cyclophilin-like"/>
    <property type="match status" value="1"/>
</dbReference>
<dbReference type="InterPro" id="IPR029000">
    <property type="entry name" value="Cyclophilin-like_dom_sf"/>
</dbReference>